<dbReference type="Proteomes" id="UP000568022">
    <property type="component" value="Unassembled WGS sequence"/>
</dbReference>
<gene>
    <name evidence="2" type="ORF">FHS32_006455</name>
</gene>
<protein>
    <submittedName>
        <fullName evidence="2">Uncharacterized protein</fullName>
    </submittedName>
</protein>
<evidence type="ECO:0000313" key="3">
    <source>
        <dbReference type="Proteomes" id="UP000568022"/>
    </source>
</evidence>
<evidence type="ECO:0000313" key="2">
    <source>
        <dbReference type="EMBL" id="MBB5129663.1"/>
    </source>
</evidence>
<accession>A0A7W8FAX1</accession>
<feature type="compositionally biased region" description="Low complexity" evidence="1">
    <location>
        <begin position="99"/>
        <end position="115"/>
    </location>
</feature>
<comment type="caution">
    <text evidence="2">The sequence shown here is derived from an EMBL/GenBank/DDBJ whole genome shotgun (WGS) entry which is preliminary data.</text>
</comment>
<organism evidence="2 3">
    <name type="scientific">Streptomyces griseoloalbus</name>
    <dbReference type="NCBI Taxonomy" id="67303"/>
    <lineage>
        <taxon>Bacteria</taxon>
        <taxon>Bacillati</taxon>
        <taxon>Actinomycetota</taxon>
        <taxon>Actinomycetes</taxon>
        <taxon>Kitasatosporales</taxon>
        <taxon>Streptomycetaceae</taxon>
        <taxon>Streptomyces</taxon>
    </lineage>
</organism>
<feature type="compositionally biased region" description="Low complexity" evidence="1">
    <location>
        <begin position="29"/>
        <end position="53"/>
    </location>
</feature>
<proteinExistence type="predicted"/>
<reference evidence="2 3" key="1">
    <citation type="submission" date="2020-08" db="EMBL/GenBank/DDBJ databases">
        <title>Genomic Encyclopedia of Type Strains, Phase III (KMG-III): the genomes of soil and plant-associated and newly described type strains.</title>
        <authorList>
            <person name="Whitman W."/>
        </authorList>
    </citation>
    <scope>NUCLEOTIDE SEQUENCE [LARGE SCALE GENOMIC DNA]</scope>
    <source>
        <strain evidence="2 3">CECT 3226</strain>
    </source>
</reference>
<dbReference type="EMBL" id="JACHJE010000021">
    <property type="protein sequence ID" value="MBB5129663.1"/>
    <property type="molecule type" value="Genomic_DNA"/>
</dbReference>
<evidence type="ECO:0000256" key="1">
    <source>
        <dbReference type="SAM" id="MobiDB-lite"/>
    </source>
</evidence>
<feature type="region of interest" description="Disordered" evidence="1">
    <location>
        <begin position="29"/>
        <end position="140"/>
    </location>
</feature>
<keyword evidence="3" id="KW-1185">Reference proteome</keyword>
<sequence>MSSPSGTGPDADGGVSSASGVVSKSVVAWGSKSPAARSSGDSGSGPGDSRPGDSGPGDSGPAADSVASVATVPKFSAKRFSRRDAAAVTASGGRSVTRPSAVAVPSTVRVVPPSVSRRRSRSASCTEPLPRVSTASPSTA</sequence>
<name>A0A7W8FAX1_9ACTN</name>
<dbReference type="AlphaFoldDB" id="A0A7W8FAX1"/>